<gene>
    <name evidence="1" type="ORF">GJV76_01845</name>
</gene>
<reference evidence="1 2" key="1">
    <citation type="submission" date="2019-11" db="EMBL/GenBank/DDBJ databases">
        <title>Genome of Strain BIT-d1.</title>
        <authorList>
            <person name="Yang Y."/>
        </authorList>
    </citation>
    <scope>NUCLEOTIDE SEQUENCE [LARGE SCALE GENOMIC DNA]</scope>
    <source>
        <strain evidence="1 2">BIT-d1</strain>
    </source>
</reference>
<proteinExistence type="predicted"/>
<sequence>MAKRFIKGFVFFFIGVSCFGQKAIYKELNDAVVESMSSGDNLSDRISDVLNECTTMAVECDFTGQFSLVSLDESLSQTEIFDPQFLINSVAFIDGTTLDSNSKVITVNSLRDKYNVVRVEDLGRLPLRGIEKEVFHKQKKGYFVFGVMDRRLLSSVSLSFRFKLKDYKTYILVEDRTKVNTEVGDIRLVAIDDKTAVINYPYSANFEIEVEGVAEDGHIVSNVSINTMSIREEVMNETGHILEQRRIDNLVFSEPIAGVMIKTIVFNKKEEQLTFTKVLN</sequence>
<dbReference type="PROSITE" id="PS51257">
    <property type="entry name" value="PROKAR_LIPOPROTEIN"/>
    <property type="match status" value="1"/>
</dbReference>
<protein>
    <submittedName>
        <fullName evidence="1">Uncharacterized protein</fullName>
    </submittedName>
</protein>
<organism evidence="1 2">
    <name type="scientific">Myroides albus</name>
    <dbReference type="NCBI Taxonomy" id="2562892"/>
    <lineage>
        <taxon>Bacteria</taxon>
        <taxon>Pseudomonadati</taxon>
        <taxon>Bacteroidota</taxon>
        <taxon>Flavobacteriia</taxon>
        <taxon>Flavobacteriales</taxon>
        <taxon>Flavobacteriaceae</taxon>
        <taxon>Myroides</taxon>
    </lineage>
</organism>
<dbReference type="AlphaFoldDB" id="A0A6I3LEJ7"/>
<comment type="caution">
    <text evidence="1">The sequence shown here is derived from an EMBL/GenBank/DDBJ whole genome shotgun (WGS) entry which is preliminary data.</text>
</comment>
<evidence type="ECO:0000313" key="1">
    <source>
        <dbReference type="EMBL" id="MTG96898.1"/>
    </source>
</evidence>
<dbReference type="EMBL" id="WMJX01000002">
    <property type="protein sequence ID" value="MTG96898.1"/>
    <property type="molecule type" value="Genomic_DNA"/>
</dbReference>
<accession>A0A6I3LEJ7</accession>
<name>A0A6I3LEJ7_9FLAO</name>
<evidence type="ECO:0000313" key="2">
    <source>
        <dbReference type="Proteomes" id="UP000438760"/>
    </source>
</evidence>
<keyword evidence="2" id="KW-1185">Reference proteome</keyword>
<dbReference type="RefSeq" id="WP_155090949.1">
    <property type="nucleotide sequence ID" value="NZ_CP102754.1"/>
</dbReference>
<dbReference type="Proteomes" id="UP000438760">
    <property type="component" value="Unassembled WGS sequence"/>
</dbReference>